<keyword evidence="2" id="KW-0378">Hydrolase</keyword>
<feature type="domain" description="YgjP-like metallopeptidase" evidence="1">
    <location>
        <begin position="33"/>
        <end position="240"/>
    </location>
</feature>
<dbReference type="EMBL" id="CP000252">
    <property type="protein sequence ID" value="ABC75992.1"/>
    <property type="molecule type" value="Genomic_DNA"/>
</dbReference>
<dbReference type="OrthoDB" id="5321643at2"/>
<sequence length="247" mass="29568">MERKYRISGLSSAFGEKRMNLDYTLLRSRKRKKTICLQLRNDGRIIIRAPFFTPEREIDDFFRSREEWLKQRIREKECRTDRKSTSKTFQNGELFLFLGTRYPLRITALETHPRGRPLFDDRHIILQRDDADQGREILTAWYMEQAETHFGQRLDFFSRQLNLVPTGFRITGARSFWGSCSASDRLAFNWRLIMAPRPVIDYVIVHELQHIVEKNHSVEFWKRVAAVIPDHRERRGWLRKNGSRLNL</sequence>
<dbReference type="AlphaFoldDB" id="Q2LQP2"/>
<protein>
    <submittedName>
        <fullName evidence="2">Metal-dependent hydrolase</fullName>
    </submittedName>
</protein>
<dbReference type="STRING" id="56780.SYN_02209"/>
<accession>Q2LQP2</accession>
<dbReference type="InterPro" id="IPR053136">
    <property type="entry name" value="UTP_pyrophosphatase-like"/>
</dbReference>
<reference evidence="2 3" key="1">
    <citation type="journal article" date="2007" name="Proc. Natl. Acad. Sci. U.S.A.">
        <title>The genome of Syntrophus aciditrophicus: life at the thermodynamic limit of microbial growth.</title>
        <authorList>
            <person name="McInerney M.J."/>
            <person name="Rohlin L."/>
            <person name="Mouttaki H."/>
            <person name="Kim U."/>
            <person name="Krupp R.S."/>
            <person name="Rios-Hernandez L."/>
            <person name="Sieber J."/>
            <person name="Struchtemeyer C.G."/>
            <person name="Bhattacharyya A."/>
            <person name="Campbell J.W."/>
            <person name="Gunsalus R.P."/>
        </authorList>
    </citation>
    <scope>NUCLEOTIDE SEQUENCE [LARGE SCALE GENOMIC DNA]</scope>
    <source>
        <strain evidence="2 3">SB</strain>
    </source>
</reference>
<dbReference type="eggNOG" id="COG1451">
    <property type="taxonomic scope" value="Bacteria"/>
</dbReference>
<evidence type="ECO:0000313" key="3">
    <source>
        <dbReference type="Proteomes" id="UP000001933"/>
    </source>
</evidence>
<dbReference type="InParanoid" id="Q2LQP2"/>
<name>Q2LQP2_SYNAS</name>
<evidence type="ECO:0000259" key="1">
    <source>
        <dbReference type="Pfam" id="PF01863"/>
    </source>
</evidence>
<dbReference type="InterPro" id="IPR002725">
    <property type="entry name" value="YgjP-like_metallopeptidase"/>
</dbReference>
<keyword evidence="3" id="KW-1185">Reference proteome</keyword>
<organism evidence="2 3">
    <name type="scientific">Syntrophus aciditrophicus (strain SB)</name>
    <dbReference type="NCBI Taxonomy" id="56780"/>
    <lineage>
        <taxon>Bacteria</taxon>
        <taxon>Pseudomonadati</taxon>
        <taxon>Thermodesulfobacteriota</taxon>
        <taxon>Syntrophia</taxon>
        <taxon>Syntrophales</taxon>
        <taxon>Syntrophaceae</taxon>
        <taxon>Syntrophus</taxon>
    </lineage>
</organism>
<dbReference type="KEGG" id="sat:SYN_02209"/>
<dbReference type="RefSeq" id="WP_011416027.1">
    <property type="nucleotide sequence ID" value="NC_007759.1"/>
</dbReference>
<dbReference type="HOGENOM" id="CLU_065947_2_2_7"/>
<evidence type="ECO:0000313" key="2">
    <source>
        <dbReference type="EMBL" id="ABC75992.1"/>
    </source>
</evidence>
<dbReference type="Pfam" id="PF01863">
    <property type="entry name" value="YgjP-like"/>
    <property type="match status" value="1"/>
</dbReference>
<dbReference type="Proteomes" id="UP000001933">
    <property type="component" value="Chromosome"/>
</dbReference>
<dbReference type="PANTHER" id="PTHR30399">
    <property type="entry name" value="UNCHARACTERIZED PROTEIN YGJP"/>
    <property type="match status" value="1"/>
</dbReference>
<gene>
    <name evidence="2" type="ORF">SYN_02209</name>
</gene>
<dbReference type="PANTHER" id="PTHR30399:SF1">
    <property type="entry name" value="UTP PYROPHOSPHATASE"/>
    <property type="match status" value="1"/>
</dbReference>
<dbReference type="CDD" id="cd07344">
    <property type="entry name" value="M48_yhfN_like"/>
    <property type="match status" value="1"/>
</dbReference>
<dbReference type="Gene3D" id="3.30.2010.10">
    <property type="entry name" value="Metalloproteases ('zincins'), catalytic domain"/>
    <property type="match status" value="1"/>
</dbReference>
<proteinExistence type="predicted"/>
<dbReference type="GO" id="GO:0016787">
    <property type="term" value="F:hydrolase activity"/>
    <property type="evidence" value="ECO:0007669"/>
    <property type="project" value="UniProtKB-KW"/>
</dbReference>